<evidence type="ECO:0008006" key="2">
    <source>
        <dbReference type="Google" id="ProtNLM"/>
    </source>
</evidence>
<gene>
    <name evidence="1" type="ORF">KTC_11920</name>
</gene>
<reference evidence="1" key="1">
    <citation type="submission" date="2018-12" db="EMBL/GenBank/DDBJ databases">
        <title>Novel natural products biosynthetic potential of the class Ktedonobacteria.</title>
        <authorList>
            <person name="Zheng Y."/>
            <person name="Saitou A."/>
            <person name="Wang C.M."/>
            <person name="Toyoda A."/>
            <person name="Minakuchi Y."/>
            <person name="Sekiguchi Y."/>
            <person name="Ueda K."/>
            <person name="Takano H."/>
            <person name="Sakai Y."/>
            <person name="Yokota A."/>
            <person name="Yabe S."/>
        </authorList>
    </citation>
    <scope>NUCLEOTIDE SEQUENCE</scope>
    <source>
        <strain evidence="1">COM3</strain>
    </source>
</reference>
<accession>A0A455SGI7</accession>
<evidence type="ECO:0000313" key="1">
    <source>
        <dbReference type="EMBL" id="BBH86441.1"/>
    </source>
</evidence>
<dbReference type="AlphaFoldDB" id="A0A455SGI7"/>
<dbReference type="InterPro" id="IPR029058">
    <property type="entry name" value="AB_hydrolase_fold"/>
</dbReference>
<dbReference type="Gene3D" id="3.40.50.1820">
    <property type="entry name" value="alpha/beta hydrolase"/>
    <property type="match status" value="1"/>
</dbReference>
<name>A0A455SGI7_9CHLR</name>
<dbReference type="SUPFAM" id="SSF53474">
    <property type="entry name" value="alpha/beta-Hydrolases"/>
    <property type="match status" value="1"/>
</dbReference>
<organism evidence="1">
    <name type="scientific">Thermosporothrix sp. COM3</name>
    <dbReference type="NCBI Taxonomy" id="2490863"/>
    <lineage>
        <taxon>Bacteria</taxon>
        <taxon>Bacillati</taxon>
        <taxon>Chloroflexota</taxon>
        <taxon>Ktedonobacteria</taxon>
        <taxon>Ktedonobacterales</taxon>
        <taxon>Thermosporotrichaceae</taxon>
        <taxon>Thermosporothrix</taxon>
    </lineage>
</organism>
<sequence length="103" mass="11491">MIDNYMLWNNGARSFSDFVSKTKSYTLEGLEQKITCPTLVLSAEGEGEEARAQAQQFYEALHCPKHFYSLSITDGADSHCGLSNIALTSALVYDWITEVFARS</sequence>
<protein>
    <recommendedName>
        <fullName evidence="2">Peptidase S9 prolyl oligopeptidase catalytic domain-containing protein</fullName>
    </recommendedName>
</protein>
<dbReference type="EMBL" id="AP019376">
    <property type="protein sequence ID" value="BBH86441.1"/>
    <property type="molecule type" value="Genomic_DNA"/>
</dbReference>
<proteinExistence type="predicted"/>